<dbReference type="InterPro" id="IPR053931">
    <property type="entry name" value="RapZ_C"/>
</dbReference>
<dbReference type="PANTHER" id="PTHR30448">
    <property type="entry name" value="RNASE ADAPTER PROTEIN RAPZ"/>
    <property type="match status" value="1"/>
</dbReference>
<evidence type="ECO:0000313" key="9">
    <source>
        <dbReference type="Proteomes" id="UP000011723"/>
    </source>
</evidence>
<dbReference type="NCBIfam" id="NF003828">
    <property type="entry name" value="PRK05416.1"/>
    <property type="match status" value="1"/>
</dbReference>
<dbReference type="Pfam" id="PF22740">
    <property type="entry name" value="PapZ_C"/>
    <property type="match status" value="1"/>
</dbReference>
<reference evidence="8 9" key="1">
    <citation type="journal article" date="2012" name="Stand. Genomic Sci.">
        <title>Genome sequence of the halotolerant bacterium Corynebacterium halotolerans type strain YIM 70093(T) (= DSM 44683(T)).</title>
        <authorList>
            <person name="Ruckert C."/>
            <person name="Albersmeier A."/>
            <person name="Al-Dilaimi A."/>
            <person name="Niehaus K."/>
            <person name="Szczepanowski R."/>
            <person name="Kalinowski J."/>
        </authorList>
    </citation>
    <scope>NUCLEOTIDE SEQUENCE [LARGE SCALE GENOMIC DNA]</scope>
    <source>
        <strain evidence="8">YIM 70093</strain>
    </source>
</reference>
<dbReference type="InterPro" id="IPR005337">
    <property type="entry name" value="RapZ-like"/>
</dbReference>
<protein>
    <submittedName>
        <fullName evidence="8">GlmZ(SRNA)-inactivating NTPase</fullName>
    </submittedName>
</protein>
<dbReference type="AlphaFoldDB" id="M1NYH1"/>
<accession>M1NYH1</accession>
<dbReference type="KEGG" id="chn:A605_07690"/>
<dbReference type="PIRSF" id="PIRSF005052">
    <property type="entry name" value="P-loopkin"/>
    <property type="match status" value="1"/>
</dbReference>
<keyword evidence="2 4" id="KW-0067">ATP-binding</keyword>
<dbReference type="STRING" id="1121362.A605_07690"/>
<evidence type="ECO:0000313" key="8">
    <source>
        <dbReference type="EMBL" id="AGF72540.1"/>
    </source>
</evidence>
<gene>
    <name evidence="8" type="ORF">A605_07690</name>
</gene>
<dbReference type="HOGENOM" id="CLU_059558_0_0_11"/>
<feature type="region of interest" description="Disordered" evidence="5">
    <location>
        <begin position="1"/>
        <end position="34"/>
    </location>
</feature>
<evidence type="ECO:0000256" key="3">
    <source>
        <dbReference type="ARBA" id="ARBA00023134"/>
    </source>
</evidence>
<dbReference type="PATRIC" id="fig|1121362.3.peg.1553"/>
<organism evidence="8 9">
    <name type="scientific">Corynebacterium halotolerans YIM 70093 = DSM 44683</name>
    <dbReference type="NCBI Taxonomy" id="1121362"/>
    <lineage>
        <taxon>Bacteria</taxon>
        <taxon>Bacillati</taxon>
        <taxon>Actinomycetota</taxon>
        <taxon>Actinomycetes</taxon>
        <taxon>Mycobacteriales</taxon>
        <taxon>Corynebacteriaceae</taxon>
        <taxon>Corynebacterium</taxon>
    </lineage>
</organism>
<dbReference type="HAMAP" id="MF_00636">
    <property type="entry name" value="RapZ_like"/>
    <property type="match status" value="1"/>
</dbReference>
<evidence type="ECO:0000259" key="6">
    <source>
        <dbReference type="Pfam" id="PF03668"/>
    </source>
</evidence>
<dbReference type="SUPFAM" id="SSF52540">
    <property type="entry name" value="P-loop containing nucleoside triphosphate hydrolases"/>
    <property type="match status" value="1"/>
</dbReference>
<dbReference type="Proteomes" id="UP000011723">
    <property type="component" value="Chromosome"/>
</dbReference>
<dbReference type="EMBL" id="CP003697">
    <property type="protein sequence ID" value="AGF72540.1"/>
    <property type="molecule type" value="Genomic_DNA"/>
</dbReference>
<keyword evidence="3 4" id="KW-0342">GTP-binding</keyword>
<dbReference type="GO" id="GO:0005524">
    <property type="term" value="F:ATP binding"/>
    <property type="evidence" value="ECO:0007669"/>
    <property type="project" value="UniProtKB-UniRule"/>
</dbReference>
<keyword evidence="9" id="KW-1185">Reference proteome</keyword>
<dbReference type="GO" id="GO:0005525">
    <property type="term" value="F:GTP binding"/>
    <property type="evidence" value="ECO:0007669"/>
    <property type="project" value="UniProtKB-UniRule"/>
</dbReference>
<feature type="binding site" evidence="4">
    <location>
        <begin position="96"/>
        <end position="99"/>
    </location>
    <ligand>
        <name>GTP</name>
        <dbReference type="ChEBI" id="CHEBI:37565"/>
    </ligand>
</feature>
<evidence type="ECO:0000256" key="4">
    <source>
        <dbReference type="HAMAP-Rule" id="MF_00636"/>
    </source>
</evidence>
<evidence type="ECO:0000259" key="7">
    <source>
        <dbReference type="Pfam" id="PF22740"/>
    </source>
</evidence>
<comment type="caution">
    <text evidence="4">Lacks conserved residue(s) required for the propagation of feature annotation.</text>
</comment>
<feature type="domain" description="RapZ-like N-terminal" evidence="6">
    <location>
        <begin position="41"/>
        <end position="193"/>
    </location>
</feature>
<name>M1NYH1_9CORY</name>
<dbReference type="InterPro" id="IPR027417">
    <property type="entry name" value="P-loop_NTPase"/>
</dbReference>
<proteinExistence type="inferred from homology"/>
<dbReference type="RefSeq" id="WP_015400959.1">
    <property type="nucleotide sequence ID" value="NC_020302.1"/>
</dbReference>
<dbReference type="OrthoDB" id="9784461at2"/>
<evidence type="ECO:0000256" key="2">
    <source>
        <dbReference type="ARBA" id="ARBA00022840"/>
    </source>
</evidence>
<keyword evidence="1 4" id="KW-0547">Nucleotide-binding</keyword>
<dbReference type="eggNOG" id="COG1660">
    <property type="taxonomic scope" value="Bacteria"/>
</dbReference>
<evidence type="ECO:0000256" key="1">
    <source>
        <dbReference type="ARBA" id="ARBA00022741"/>
    </source>
</evidence>
<dbReference type="Pfam" id="PF03668">
    <property type="entry name" value="RapZ-like_N"/>
    <property type="match status" value="1"/>
</dbReference>
<dbReference type="PANTHER" id="PTHR30448:SF0">
    <property type="entry name" value="RNASE ADAPTER PROTEIN RAPZ"/>
    <property type="match status" value="1"/>
</dbReference>
<feature type="domain" description="RapZ C-terminal" evidence="7">
    <location>
        <begin position="200"/>
        <end position="319"/>
    </location>
</feature>
<dbReference type="InterPro" id="IPR053930">
    <property type="entry name" value="RapZ-like_N"/>
</dbReference>
<evidence type="ECO:0000256" key="5">
    <source>
        <dbReference type="SAM" id="MobiDB-lite"/>
    </source>
</evidence>
<sequence>MTESRPDAGTPETYPDNAVESAEGLPRPVPEVTQRFPTPPVLITGMSGGGLSSAAKVLEDKGFYVAHNLPPQLMLELLELCAREDSPVEKVAVVTDVRARMFRGSMQQTLHELRARGLTPTILFMDARDDVLIRRFDSVRRTHPLQGDDTLQMGLQREREIVSVIKEIADIVIDTSNLSVHDLRRAIEASLGTMALNRQHVTVQSFGFKHGAPRDADLMLDVRFLPNPYWVPELRQYRGVDGPVSDYVLAGPGADEFIGNFVEMFHSMLDGYQHEGKNFITVAVGCTGGHHRSVAIAEEIGRRLSTDDDFDVNVIHRDINRH</sequence>